<dbReference type="OrthoDB" id="9766564at2"/>
<dbReference type="GO" id="GO:0042840">
    <property type="term" value="P:D-glucuronate catabolic process"/>
    <property type="evidence" value="ECO:0007669"/>
    <property type="project" value="TreeGrafter"/>
</dbReference>
<comment type="similarity">
    <text evidence="3 7">Belongs to the metallo-dependent hydrolases superfamily. Uronate isomerase family.</text>
</comment>
<dbReference type="InterPro" id="IPR032466">
    <property type="entry name" value="Metal_Hydrolase"/>
</dbReference>
<comment type="caution">
    <text evidence="8">The sequence shown here is derived from an EMBL/GenBank/DDBJ whole genome shotgun (WGS) entry which is preliminary data.</text>
</comment>
<evidence type="ECO:0000313" key="8">
    <source>
        <dbReference type="EMBL" id="RNI28291.1"/>
    </source>
</evidence>
<evidence type="ECO:0000256" key="6">
    <source>
        <dbReference type="ARBA" id="ARBA00023235"/>
    </source>
</evidence>
<name>A0A3M9MS14_9BACT</name>
<dbReference type="SUPFAM" id="SSF51556">
    <property type="entry name" value="Metallo-dependent hydrolases"/>
    <property type="match status" value="1"/>
</dbReference>
<dbReference type="NCBIfam" id="NF002794">
    <property type="entry name" value="PRK02925.1"/>
    <property type="match status" value="1"/>
</dbReference>
<dbReference type="GO" id="GO:0008880">
    <property type="term" value="F:glucuronate isomerase activity"/>
    <property type="evidence" value="ECO:0007669"/>
    <property type="project" value="UniProtKB-UniRule"/>
</dbReference>
<keyword evidence="9" id="KW-1185">Reference proteome</keyword>
<comment type="catalytic activity">
    <reaction evidence="7">
        <text>aldehydo-D-galacturonate = keto-D-tagaturonate</text>
        <dbReference type="Rhea" id="RHEA:27702"/>
        <dbReference type="ChEBI" id="CHEBI:12952"/>
        <dbReference type="ChEBI" id="CHEBI:17886"/>
    </reaction>
</comment>
<dbReference type="RefSeq" id="WP_123134759.1">
    <property type="nucleotide sequence ID" value="NZ_RJJE01000017.1"/>
</dbReference>
<keyword evidence="6 7" id="KW-0413">Isomerase</keyword>
<gene>
    <name evidence="7" type="primary">uxaC</name>
    <name evidence="8" type="ORF">EFA69_19730</name>
</gene>
<organism evidence="8 9">
    <name type="scientific">Rufibacter immobilis</name>
    <dbReference type="NCBI Taxonomy" id="1348778"/>
    <lineage>
        <taxon>Bacteria</taxon>
        <taxon>Pseudomonadati</taxon>
        <taxon>Bacteroidota</taxon>
        <taxon>Cytophagia</taxon>
        <taxon>Cytophagales</taxon>
        <taxon>Hymenobacteraceae</taxon>
        <taxon>Rufibacter</taxon>
    </lineage>
</organism>
<dbReference type="EMBL" id="RJJE01000017">
    <property type="protein sequence ID" value="RNI28291.1"/>
    <property type="molecule type" value="Genomic_DNA"/>
</dbReference>
<evidence type="ECO:0000256" key="2">
    <source>
        <dbReference type="ARBA" id="ARBA00004892"/>
    </source>
</evidence>
<protein>
    <recommendedName>
        <fullName evidence="5 7">Uronate isomerase</fullName>
        <ecNumber evidence="4 7">5.3.1.12</ecNumber>
    </recommendedName>
    <alternativeName>
        <fullName evidence="7">Glucuronate isomerase</fullName>
    </alternativeName>
    <alternativeName>
        <fullName evidence="7">Uronic isomerase</fullName>
    </alternativeName>
</protein>
<dbReference type="UniPathway" id="UPA00246"/>
<evidence type="ECO:0000256" key="3">
    <source>
        <dbReference type="ARBA" id="ARBA00008397"/>
    </source>
</evidence>
<dbReference type="GO" id="GO:0019698">
    <property type="term" value="P:D-galacturonate catabolic process"/>
    <property type="evidence" value="ECO:0007669"/>
    <property type="project" value="TreeGrafter"/>
</dbReference>
<reference evidence="8 9" key="1">
    <citation type="submission" date="2018-11" db="EMBL/GenBank/DDBJ databases">
        <title>Rufibacter latericius sp. nov., isolated from water in Baiyang Lake.</title>
        <authorList>
            <person name="Yang Y."/>
        </authorList>
    </citation>
    <scope>NUCLEOTIDE SEQUENCE [LARGE SCALE GENOMIC DNA]</scope>
    <source>
        <strain evidence="8 9">MCC P1</strain>
    </source>
</reference>
<sequence length="465" mass="53634">MSFLDDNFLLQTKTAQTLYHEHAKHMPIIDYHCHLNPEDIANDRKFNNLTQIWLEGDHYKWRAMRTNGIPERFCTGDADDYEKFEKWAQTVPYTMRNPLYHWTHMELKSPFGIEKVLKPESAREIYEAATAQLQTPEFSVRGILKKMNVVTICTTDDPTDSLEHHQRIAADDFGIKVLPTFRPDKAMAIEDAGFLAYLQKLEAASGVSISKYQHLLDALQQRHDFFHAQGGRLSDHGLETMYAEEYTDQEIAQIFEKALQQQALTQQEVLKFKSAMLVELALMDHAKGWTQQFHLGALRNNSTRMMRELGPDTGFDSIGDFDVARPLSRFMDKLDNSDQLAKTILYNLNPSQNELYATMIGNFNDGSTPGKIQYGSAWWFLDQKDGMERQMNALSNMGLLSRFVGMLTDSRSFLSYPRHEYFRRILCNMLGNDVENGELPASELAWIGQMVENICYHNAKNFFNF</sequence>
<dbReference type="Gene3D" id="1.10.2020.10">
    <property type="entry name" value="uronate isomerase, domain 2, chain A"/>
    <property type="match status" value="1"/>
</dbReference>
<comment type="catalytic activity">
    <reaction evidence="1 7">
        <text>D-glucuronate = D-fructuronate</text>
        <dbReference type="Rhea" id="RHEA:13049"/>
        <dbReference type="ChEBI" id="CHEBI:58720"/>
        <dbReference type="ChEBI" id="CHEBI:59863"/>
        <dbReference type="EC" id="5.3.1.12"/>
    </reaction>
</comment>
<evidence type="ECO:0000256" key="5">
    <source>
        <dbReference type="ARBA" id="ARBA00020555"/>
    </source>
</evidence>
<evidence type="ECO:0000256" key="1">
    <source>
        <dbReference type="ARBA" id="ARBA00001165"/>
    </source>
</evidence>
<dbReference type="AlphaFoldDB" id="A0A3M9MS14"/>
<evidence type="ECO:0000313" key="9">
    <source>
        <dbReference type="Proteomes" id="UP000271010"/>
    </source>
</evidence>
<dbReference type="HAMAP" id="MF_00675">
    <property type="entry name" value="UxaC"/>
    <property type="match status" value="1"/>
</dbReference>
<evidence type="ECO:0000256" key="4">
    <source>
        <dbReference type="ARBA" id="ARBA00012546"/>
    </source>
</evidence>
<proteinExistence type="inferred from homology"/>
<accession>A0A3M9MS14</accession>
<dbReference type="InterPro" id="IPR003766">
    <property type="entry name" value="Uronate_isomerase"/>
</dbReference>
<dbReference type="Pfam" id="PF02614">
    <property type="entry name" value="UxaC"/>
    <property type="match status" value="1"/>
</dbReference>
<dbReference type="Proteomes" id="UP000271010">
    <property type="component" value="Unassembled WGS sequence"/>
</dbReference>
<evidence type="ECO:0000256" key="7">
    <source>
        <dbReference type="HAMAP-Rule" id="MF_00675"/>
    </source>
</evidence>
<dbReference type="PANTHER" id="PTHR30068">
    <property type="entry name" value="URONATE ISOMERASE"/>
    <property type="match status" value="1"/>
</dbReference>
<dbReference type="EC" id="5.3.1.12" evidence="4 7"/>
<comment type="pathway">
    <text evidence="2 7">Carbohydrate metabolism; pentose and glucuronate interconversion.</text>
</comment>
<dbReference type="PANTHER" id="PTHR30068:SF4">
    <property type="entry name" value="URONATE ISOMERASE"/>
    <property type="match status" value="1"/>
</dbReference>
<dbReference type="Gene3D" id="3.20.20.140">
    <property type="entry name" value="Metal-dependent hydrolases"/>
    <property type="match status" value="1"/>
</dbReference>